<dbReference type="Proteomes" id="UP000636264">
    <property type="component" value="Unassembled WGS sequence"/>
</dbReference>
<dbReference type="InterPro" id="IPR035956">
    <property type="entry name" value="RimP_N_sf"/>
</dbReference>
<evidence type="ECO:0000313" key="8">
    <source>
        <dbReference type="Proteomes" id="UP000636264"/>
    </source>
</evidence>
<protein>
    <recommendedName>
        <fullName evidence="3">Ribosome maturation factor RimP</fullName>
    </recommendedName>
</protein>
<feature type="domain" description="Ribosome maturation factor RimP N-terminal" evidence="5">
    <location>
        <begin position="19"/>
        <end position="91"/>
    </location>
</feature>
<comment type="function">
    <text evidence="3">Required for maturation of 30S ribosomal subunits.</text>
</comment>
<name>A0A916RYP7_9HYPH</name>
<evidence type="ECO:0000259" key="5">
    <source>
        <dbReference type="Pfam" id="PF02576"/>
    </source>
</evidence>
<dbReference type="InterPro" id="IPR036847">
    <property type="entry name" value="RimP_C_sf"/>
</dbReference>
<dbReference type="HAMAP" id="MF_01077">
    <property type="entry name" value="RimP"/>
    <property type="match status" value="1"/>
</dbReference>
<feature type="compositionally biased region" description="Acidic residues" evidence="4">
    <location>
        <begin position="186"/>
        <end position="198"/>
    </location>
</feature>
<keyword evidence="2 3" id="KW-0690">Ribosome biogenesis</keyword>
<dbReference type="PANTHER" id="PTHR33867:SF1">
    <property type="entry name" value="RIBOSOME MATURATION FACTOR RIMP"/>
    <property type="match status" value="1"/>
</dbReference>
<dbReference type="CDD" id="cd01734">
    <property type="entry name" value="YlxS_C"/>
    <property type="match status" value="1"/>
</dbReference>
<keyword evidence="1 3" id="KW-0963">Cytoplasm</keyword>
<proteinExistence type="inferred from homology"/>
<reference evidence="7" key="2">
    <citation type="submission" date="2020-09" db="EMBL/GenBank/DDBJ databases">
        <authorList>
            <person name="Sun Q."/>
            <person name="Zhou Y."/>
        </authorList>
    </citation>
    <scope>NUCLEOTIDE SEQUENCE</scope>
    <source>
        <strain evidence="7">CGMCC 1.15320</strain>
    </source>
</reference>
<dbReference type="GO" id="GO:0000028">
    <property type="term" value="P:ribosomal small subunit assembly"/>
    <property type="evidence" value="ECO:0007669"/>
    <property type="project" value="TreeGrafter"/>
</dbReference>
<evidence type="ECO:0000256" key="3">
    <source>
        <dbReference type="HAMAP-Rule" id="MF_01077"/>
    </source>
</evidence>
<dbReference type="Gene3D" id="2.30.30.180">
    <property type="entry name" value="Ribosome maturation factor RimP, C-terminal domain"/>
    <property type="match status" value="1"/>
</dbReference>
<evidence type="ECO:0000256" key="2">
    <source>
        <dbReference type="ARBA" id="ARBA00022517"/>
    </source>
</evidence>
<dbReference type="RefSeq" id="WP_188721811.1">
    <property type="nucleotide sequence ID" value="NZ_BMIF01000009.1"/>
</dbReference>
<dbReference type="SUPFAM" id="SSF74942">
    <property type="entry name" value="YhbC-like, C-terminal domain"/>
    <property type="match status" value="1"/>
</dbReference>
<feature type="domain" description="Ribosome maturation factor RimP C-terminal" evidence="6">
    <location>
        <begin position="94"/>
        <end position="164"/>
    </location>
</feature>
<accession>A0A916RYP7</accession>
<dbReference type="InterPro" id="IPR003728">
    <property type="entry name" value="Ribosome_maturation_RimP"/>
</dbReference>
<reference evidence="7" key="1">
    <citation type="journal article" date="2014" name="Int. J. Syst. Evol. Microbiol.">
        <title>Complete genome sequence of Corynebacterium casei LMG S-19264T (=DSM 44701T), isolated from a smear-ripened cheese.</title>
        <authorList>
            <consortium name="US DOE Joint Genome Institute (JGI-PGF)"/>
            <person name="Walter F."/>
            <person name="Albersmeier A."/>
            <person name="Kalinowski J."/>
            <person name="Ruckert C."/>
        </authorList>
    </citation>
    <scope>NUCLEOTIDE SEQUENCE</scope>
    <source>
        <strain evidence="7">CGMCC 1.15320</strain>
    </source>
</reference>
<comment type="subcellular location">
    <subcellularLocation>
        <location evidence="3">Cytoplasm</location>
    </subcellularLocation>
</comment>
<dbReference type="Gene3D" id="3.30.300.70">
    <property type="entry name" value="RimP-like superfamily, N-terminal"/>
    <property type="match status" value="1"/>
</dbReference>
<comment type="similarity">
    <text evidence="3">Belongs to the RimP family.</text>
</comment>
<evidence type="ECO:0000256" key="4">
    <source>
        <dbReference type="SAM" id="MobiDB-lite"/>
    </source>
</evidence>
<dbReference type="InterPro" id="IPR028989">
    <property type="entry name" value="RimP_N"/>
</dbReference>
<evidence type="ECO:0000313" key="7">
    <source>
        <dbReference type="EMBL" id="GGA73295.1"/>
    </source>
</evidence>
<dbReference type="AlphaFoldDB" id="A0A916RYP7"/>
<dbReference type="NCBIfam" id="NF000932">
    <property type="entry name" value="PRK00092.2-5"/>
    <property type="match status" value="1"/>
</dbReference>
<evidence type="ECO:0000259" key="6">
    <source>
        <dbReference type="Pfam" id="PF17384"/>
    </source>
</evidence>
<dbReference type="EMBL" id="BMIF01000009">
    <property type="protein sequence ID" value="GGA73295.1"/>
    <property type="molecule type" value="Genomic_DNA"/>
</dbReference>
<sequence>MQDDRIISETGSEARVAAIVAPVIDAIGYRLVRVKLLNQDGITLQIMAERPDGTMTVDDCEQVSLAVSPALDVDDPIDSAYQLEISSPGIDRPLVRREDFANAVGQLARIETAVSVAGRKRFRGTIVAADEEGIQFERDKVDEGDEAVVSIPYNTMAAAKLILTDALIQQALKKDKQDRRDRKSDDEDGDEADDVTEH</sequence>
<dbReference type="GO" id="GO:0005829">
    <property type="term" value="C:cytosol"/>
    <property type="evidence" value="ECO:0007669"/>
    <property type="project" value="TreeGrafter"/>
</dbReference>
<dbReference type="GO" id="GO:0006412">
    <property type="term" value="P:translation"/>
    <property type="evidence" value="ECO:0007669"/>
    <property type="project" value="TreeGrafter"/>
</dbReference>
<dbReference type="Pfam" id="PF17384">
    <property type="entry name" value="DUF150_C"/>
    <property type="match status" value="1"/>
</dbReference>
<keyword evidence="8" id="KW-1185">Reference proteome</keyword>
<feature type="region of interest" description="Disordered" evidence="4">
    <location>
        <begin position="172"/>
        <end position="198"/>
    </location>
</feature>
<evidence type="ECO:0000256" key="1">
    <source>
        <dbReference type="ARBA" id="ARBA00022490"/>
    </source>
</evidence>
<dbReference type="PANTHER" id="PTHR33867">
    <property type="entry name" value="RIBOSOME MATURATION FACTOR RIMP"/>
    <property type="match status" value="1"/>
</dbReference>
<dbReference type="Pfam" id="PF02576">
    <property type="entry name" value="RimP_N"/>
    <property type="match status" value="1"/>
</dbReference>
<dbReference type="InterPro" id="IPR028998">
    <property type="entry name" value="RimP_C"/>
</dbReference>
<gene>
    <name evidence="3 7" type="primary">rimP</name>
    <name evidence="7" type="ORF">GCM10011385_29010</name>
</gene>
<dbReference type="SUPFAM" id="SSF75420">
    <property type="entry name" value="YhbC-like, N-terminal domain"/>
    <property type="match status" value="1"/>
</dbReference>
<feature type="compositionally biased region" description="Basic and acidic residues" evidence="4">
    <location>
        <begin position="172"/>
        <end position="185"/>
    </location>
</feature>
<comment type="caution">
    <text evidence="7">The sequence shown here is derived from an EMBL/GenBank/DDBJ whole genome shotgun (WGS) entry which is preliminary data.</text>
</comment>
<organism evidence="7 8">
    <name type="scientific">Nitratireductor aestuarii</name>
    <dbReference type="NCBI Taxonomy" id="1735103"/>
    <lineage>
        <taxon>Bacteria</taxon>
        <taxon>Pseudomonadati</taxon>
        <taxon>Pseudomonadota</taxon>
        <taxon>Alphaproteobacteria</taxon>
        <taxon>Hyphomicrobiales</taxon>
        <taxon>Phyllobacteriaceae</taxon>
        <taxon>Nitratireductor</taxon>
    </lineage>
</organism>